<keyword evidence="2" id="KW-1185">Reference proteome</keyword>
<reference evidence="1 2" key="1">
    <citation type="journal article" date="2024" name="G3 (Bethesda)">
        <title>Genome assembly of Hibiscus sabdariffa L. provides insights into metabolisms of medicinal natural products.</title>
        <authorList>
            <person name="Kim T."/>
        </authorList>
    </citation>
    <scope>NUCLEOTIDE SEQUENCE [LARGE SCALE GENOMIC DNA]</scope>
    <source>
        <strain evidence="1">TK-2024</strain>
        <tissue evidence="1">Old leaves</tissue>
    </source>
</reference>
<gene>
    <name evidence="1" type="ORF">V6N12_028596</name>
</gene>
<accession>A0ABR2F6B6</accession>
<evidence type="ECO:0000313" key="2">
    <source>
        <dbReference type="Proteomes" id="UP001472677"/>
    </source>
</evidence>
<name>A0ABR2F6B6_9ROSI</name>
<sequence length="96" mass="10492">MLNKSPQESQICLPDHNNDIVRSANVEPSCNVLESSIARENLEVDNDQVAVEGGVQHPDTLQAGSNHHPMLTCSKMEQCSRLVAFAEADWGSCLDD</sequence>
<dbReference type="EMBL" id="JBBPBM010000008">
    <property type="protein sequence ID" value="KAK8572543.1"/>
    <property type="molecule type" value="Genomic_DNA"/>
</dbReference>
<comment type="caution">
    <text evidence="1">The sequence shown here is derived from an EMBL/GenBank/DDBJ whole genome shotgun (WGS) entry which is preliminary data.</text>
</comment>
<dbReference type="Proteomes" id="UP001472677">
    <property type="component" value="Unassembled WGS sequence"/>
</dbReference>
<organism evidence="1 2">
    <name type="scientific">Hibiscus sabdariffa</name>
    <name type="common">roselle</name>
    <dbReference type="NCBI Taxonomy" id="183260"/>
    <lineage>
        <taxon>Eukaryota</taxon>
        <taxon>Viridiplantae</taxon>
        <taxon>Streptophyta</taxon>
        <taxon>Embryophyta</taxon>
        <taxon>Tracheophyta</taxon>
        <taxon>Spermatophyta</taxon>
        <taxon>Magnoliopsida</taxon>
        <taxon>eudicotyledons</taxon>
        <taxon>Gunneridae</taxon>
        <taxon>Pentapetalae</taxon>
        <taxon>rosids</taxon>
        <taxon>malvids</taxon>
        <taxon>Malvales</taxon>
        <taxon>Malvaceae</taxon>
        <taxon>Malvoideae</taxon>
        <taxon>Hibiscus</taxon>
    </lineage>
</organism>
<protein>
    <submittedName>
        <fullName evidence="1">Uncharacterized protein</fullName>
    </submittedName>
</protein>
<proteinExistence type="predicted"/>
<evidence type="ECO:0000313" key="1">
    <source>
        <dbReference type="EMBL" id="KAK8572543.1"/>
    </source>
</evidence>